<keyword evidence="2" id="KW-1185">Reference proteome</keyword>
<reference evidence="1" key="1">
    <citation type="submission" date="2022-01" db="EMBL/GenBank/DDBJ databases">
        <title>Genome Sequence Resource for Two Populations of Ditylenchus destructor, the Migratory Endoparasitic Phytonematode.</title>
        <authorList>
            <person name="Zhang H."/>
            <person name="Lin R."/>
            <person name="Xie B."/>
        </authorList>
    </citation>
    <scope>NUCLEOTIDE SEQUENCE</scope>
    <source>
        <strain evidence="1">BazhouSP</strain>
    </source>
</reference>
<dbReference type="Proteomes" id="UP001201812">
    <property type="component" value="Unassembled WGS sequence"/>
</dbReference>
<evidence type="ECO:0000313" key="1">
    <source>
        <dbReference type="EMBL" id="KAI1707707.1"/>
    </source>
</evidence>
<organism evidence="1 2">
    <name type="scientific">Ditylenchus destructor</name>
    <dbReference type="NCBI Taxonomy" id="166010"/>
    <lineage>
        <taxon>Eukaryota</taxon>
        <taxon>Metazoa</taxon>
        <taxon>Ecdysozoa</taxon>
        <taxon>Nematoda</taxon>
        <taxon>Chromadorea</taxon>
        <taxon>Rhabditida</taxon>
        <taxon>Tylenchina</taxon>
        <taxon>Tylenchomorpha</taxon>
        <taxon>Sphaerularioidea</taxon>
        <taxon>Anguinidae</taxon>
        <taxon>Anguininae</taxon>
        <taxon>Ditylenchus</taxon>
    </lineage>
</organism>
<proteinExistence type="predicted"/>
<dbReference type="AlphaFoldDB" id="A0AAD4MXD7"/>
<gene>
    <name evidence="1" type="ORF">DdX_12262</name>
</gene>
<name>A0AAD4MXD7_9BILA</name>
<sequence length="130" mass="15245">MENRNYNFLDNEKGGLMLSDANGYLYWKHSEKRNTRDETRGYWRCIYCKEGPNGEKESSCKGYGSLFDNIFKVTTNHTHEPYEDVVVLKEFEGRIRQMLRRNQIRMQCAARACSTRAVESDLRFGLSAKN</sequence>
<evidence type="ECO:0008006" key="3">
    <source>
        <dbReference type="Google" id="ProtNLM"/>
    </source>
</evidence>
<accession>A0AAD4MXD7</accession>
<dbReference type="Gene3D" id="2.20.25.240">
    <property type="match status" value="1"/>
</dbReference>
<comment type="caution">
    <text evidence="1">The sequence shown here is derived from an EMBL/GenBank/DDBJ whole genome shotgun (WGS) entry which is preliminary data.</text>
</comment>
<protein>
    <recommendedName>
        <fullName evidence="3">FLYWCH-type domain-containing protein</fullName>
    </recommendedName>
</protein>
<dbReference type="EMBL" id="JAKKPZ010000039">
    <property type="protein sequence ID" value="KAI1707707.1"/>
    <property type="molecule type" value="Genomic_DNA"/>
</dbReference>
<evidence type="ECO:0000313" key="2">
    <source>
        <dbReference type="Proteomes" id="UP001201812"/>
    </source>
</evidence>